<reference evidence="2" key="1">
    <citation type="journal article" date="2020" name="Stud. Mycol.">
        <title>101 Dothideomycetes genomes: a test case for predicting lifestyles and emergence of pathogens.</title>
        <authorList>
            <person name="Haridas S."/>
            <person name="Albert R."/>
            <person name="Binder M."/>
            <person name="Bloem J."/>
            <person name="Labutti K."/>
            <person name="Salamov A."/>
            <person name="Andreopoulos B."/>
            <person name="Baker S."/>
            <person name="Barry K."/>
            <person name="Bills G."/>
            <person name="Bluhm B."/>
            <person name="Cannon C."/>
            <person name="Castanera R."/>
            <person name="Culley D."/>
            <person name="Daum C."/>
            <person name="Ezra D."/>
            <person name="Gonzalez J."/>
            <person name="Henrissat B."/>
            <person name="Kuo A."/>
            <person name="Liang C."/>
            <person name="Lipzen A."/>
            <person name="Lutzoni F."/>
            <person name="Magnuson J."/>
            <person name="Mondo S."/>
            <person name="Nolan M."/>
            <person name="Ohm R."/>
            <person name="Pangilinan J."/>
            <person name="Park H.-J."/>
            <person name="Ramirez L."/>
            <person name="Alfaro M."/>
            <person name="Sun H."/>
            <person name="Tritt A."/>
            <person name="Yoshinaga Y."/>
            <person name="Zwiers L.-H."/>
            <person name="Turgeon B."/>
            <person name="Goodwin S."/>
            <person name="Spatafora J."/>
            <person name="Crous P."/>
            <person name="Grigoriev I."/>
        </authorList>
    </citation>
    <scope>NUCLEOTIDE SEQUENCE</scope>
    <source>
        <strain evidence="2">CBS 125425</strain>
    </source>
</reference>
<dbReference type="AlphaFoldDB" id="A0A9P4V4U2"/>
<comment type="caution">
    <text evidence="2">The sequence shown here is derived from an EMBL/GenBank/DDBJ whole genome shotgun (WGS) entry which is preliminary data.</text>
</comment>
<dbReference type="Proteomes" id="UP000799444">
    <property type="component" value="Unassembled WGS sequence"/>
</dbReference>
<evidence type="ECO:0000256" key="1">
    <source>
        <dbReference type="SAM" id="SignalP"/>
    </source>
</evidence>
<name>A0A9P4V4U2_9PLEO</name>
<keyword evidence="3" id="KW-1185">Reference proteome</keyword>
<gene>
    <name evidence="2" type="ORF">EJ04DRAFT_511641</name>
</gene>
<dbReference type="OrthoDB" id="2818448at2759"/>
<proteinExistence type="predicted"/>
<sequence>MVRVSSIVTILLSVAVGTQAAAFCQCLYADGSHCCVDDDAPGGCTAVCMNAVSVDGNKPCNAGGKYSKVSAWNGQFRTACK</sequence>
<dbReference type="EMBL" id="ML996133">
    <property type="protein sequence ID" value="KAF2735690.1"/>
    <property type="molecule type" value="Genomic_DNA"/>
</dbReference>
<organism evidence="2 3">
    <name type="scientific">Polyplosphaeria fusca</name>
    <dbReference type="NCBI Taxonomy" id="682080"/>
    <lineage>
        <taxon>Eukaryota</taxon>
        <taxon>Fungi</taxon>
        <taxon>Dikarya</taxon>
        <taxon>Ascomycota</taxon>
        <taxon>Pezizomycotina</taxon>
        <taxon>Dothideomycetes</taxon>
        <taxon>Pleosporomycetidae</taxon>
        <taxon>Pleosporales</taxon>
        <taxon>Tetraplosphaeriaceae</taxon>
        <taxon>Polyplosphaeria</taxon>
    </lineage>
</organism>
<evidence type="ECO:0000313" key="2">
    <source>
        <dbReference type="EMBL" id="KAF2735690.1"/>
    </source>
</evidence>
<evidence type="ECO:0000313" key="3">
    <source>
        <dbReference type="Proteomes" id="UP000799444"/>
    </source>
</evidence>
<feature type="signal peptide" evidence="1">
    <location>
        <begin position="1"/>
        <end position="20"/>
    </location>
</feature>
<feature type="chain" id="PRO_5040181017" evidence="1">
    <location>
        <begin position="21"/>
        <end position="81"/>
    </location>
</feature>
<keyword evidence="1" id="KW-0732">Signal</keyword>
<protein>
    <submittedName>
        <fullName evidence="2">Uncharacterized protein</fullName>
    </submittedName>
</protein>
<accession>A0A9P4V4U2</accession>